<organism evidence="1 2">
    <name type="scientific">Dreissena polymorpha</name>
    <name type="common">Zebra mussel</name>
    <name type="synonym">Mytilus polymorpha</name>
    <dbReference type="NCBI Taxonomy" id="45954"/>
    <lineage>
        <taxon>Eukaryota</taxon>
        <taxon>Metazoa</taxon>
        <taxon>Spiralia</taxon>
        <taxon>Lophotrochozoa</taxon>
        <taxon>Mollusca</taxon>
        <taxon>Bivalvia</taxon>
        <taxon>Autobranchia</taxon>
        <taxon>Heteroconchia</taxon>
        <taxon>Euheterodonta</taxon>
        <taxon>Imparidentia</taxon>
        <taxon>Neoheterodontei</taxon>
        <taxon>Myida</taxon>
        <taxon>Dreissenoidea</taxon>
        <taxon>Dreissenidae</taxon>
        <taxon>Dreissena</taxon>
    </lineage>
</organism>
<dbReference type="AlphaFoldDB" id="A0A9D4FR83"/>
<dbReference type="Proteomes" id="UP000828390">
    <property type="component" value="Unassembled WGS sequence"/>
</dbReference>
<keyword evidence="2" id="KW-1185">Reference proteome</keyword>
<gene>
    <name evidence="1" type="ORF">DPMN_156406</name>
</gene>
<reference evidence="1" key="1">
    <citation type="journal article" date="2019" name="bioRxiv">
        <title>The Genome of the Zebra Mussel, Dreissena polymorpha: A Resource for Invasive Species Research.</title>
        <authorList>
            <person name="McCartney M.A."/>
            <person name="Auch B."/>
            <person name="Kono T."/>
            <person name="Mallez S."/>
            <person name="Zhang Y."/>
            <person name="Obille A."/>
            <person name="Becker A."/>
            <person name="Abrahante J.E."/>
            <person name="Garbe J."/>
            <person name="Badalamenti J.P."/>
            <person name="Herman A."/>
            <person name="Mangelson H."/>
            <person name="Liachko I."/>
            <person name="Sullivan S."/>
            <person name="Sone E.D."/>
            <person name="Koren S."/>
            <person name="Silverstein K.A.T."/>
            <person name="Beckman K.B."/>
            <person name="Gohl D.M."/>
        </authorList>
    </citation>
    <scope>NUCLEOTIDE SEQUENCE</scope>
    <source>
        <strain evidence="1">Duluth1</strain>
        <tissue evidence="1">Whole animal</tissue>
    </source>
</reference>
<proteinExistence type="predicted"/>
<evidence type="ECO:0008006" key="3">
    <source>
        <dbReference type="Google" id="ProtNLM"/>
    </source>
</evidence>
<evidence type="ECO:0000313" key="2">
    <source>
        <dbReference type="Proteomes" id="UP000828390"/>
    </source>
</evidence>
<sequence>MMKSAVVEWKCRECSRPAEVVPEVQMETANMAEEFYFVSAAWQAIRQLYPRATVKGCVFHWNQRVYRKVVNEGLATAYAANGDKFLFLRKFMSLSTERTQYSCLRTDDATG</sequence>
<dbReference type="EMBL" id="JAIWYP010000007">
    <property type="protein sequence ID" value="KAH3802726.1"/>
    <property type="molecule type" value="Genomic_DNA"/>
</dbReference>
<protein>
    <recommendedName>
        <fullName evidence="3">MULE transposase domain-containing protein</fullName>
    </recommendedName>
</protein>
<reference evidence="1" key="2">
    <citation type="submission" date="2020-11" db="EMBL/GenBank/DDBJ databases">
        <authorList>
            <person name="McCartney M.A."/>
            <person name="Auch B."/>
            <person name="Kono T."/>
            <person name="Mallez S."/>
            <person name="Becker A."/>
            <person name="Gohl D.M."/>
            <person name="Silverstein K.A.T."/>
            <person name="Koren S."/>
            <person name="Bechman K.B."/>
            <person name="Herman A."/>
            <person name="Abrahante J.E."/>
            <person name="Garbe J."/>
        </authorList>
    </citation>
    <scope>NUCLEOTIDE SEQUENCE</scope>
    <source>
        <strain evidence="1">Duluth1</strain>
        <tissue evidence="1">Whole animal</tissue>
    </source>
</reference>
<comment type="caution">
    <text evidence="1">The sequence shown here is derived from an EMBL/GenBank/DDBJ whole genome shotgun (WGS) entry which is preliminary data.</text>
</comment>
<evidence type="ECO:0000313" key="1">
    <source>
        <dbReference type="EMBL" id="KAH3802726.1"/>
    </source>
</evidence>
<name>A0A9D4FR83_DREPO</name>
<accession>A0A9D4FR83</accession>